<dbReference type="EMBL" id="QXTF01000004">
    <property type="protein sequence ID" value="RIX27027.1"/>
    <property type="molecule type" value="Genomic_DNA"/>
</dbReference>
<dbReference type="OrthoDB" id="7178350at2"/>
<dbReference type="GO" id="GO:0000166">
    <property type="term" value="F:nucleotide binding"/>
    <property type="evidence" value="ECO:0007669"/>
    <property type="project" value="UniProtKB-KW"/>
</dbReference>
<keyword evidence="2" id="KW-0285">Flavoprotein</keyword>
<dbReference type="InterPro" id="IPR050816">
    <property type="entry name" value="Flavin-dep_Halogenase_NPB"/>
</dbReference>
<proteinExistence type="predicted"/>
<protein>
    <submittedName>
        <fullName evidence="3">Tryptophan 7-halogenase</fullName>
    </submittedName>
</protein>
<gene>
    <name evidence="3" type="ORF">D3M59_10755</name>
</gene>
<evidence type="ECO:0000313" key="3">
    <source>
        <dbReference type="EMBL" id="RIX27027.1"/>
    </source>
</evidence>
<keyword evidence="4" id="KW-1185">Reference proteome</keyword>
<accession>A0A418PY96</accession>
<dbReference type="PANTHER" id="PTHR43747:SF4">
    <property type="entry name" value="FLAVIN-DEPENDENT TRYPTOPHAN HALOGENASE"/>
    <property type="match status" value="1"/>
</dbReference>
<feature type="binding site" evidence="2">
    <location>
        <position position="84"/>
    </location>
    <ligand>
        <name>7-chloro-L-tryptophan</name>
        <dbReference type="ChEBI" id="CHEBI:58713"/>
    </ligand>
</feature>
<feature type="binding site" evidence="2">
    <location>
        <position position="190"/>
    </location>
    <ligand>
        <name>FAD</name>
        <dbReference type="ChEBI" id="CHEBI:57692"/>
    </ligand>
</feature>
<organism evidence="3 4">
    <name type="scientific">Sphingomonas edaphi</name>
    <dbReference type="NCBI Taxonomy" id="2315689"/>
    <lineage>
        <taxon>Bacteria</taxon>
        <taxon>Pseudomonadati</taxon>
        <taxon>Pseudomonadota</taxon>
        <taxon>Alphaproteobacteria</taxon>
        <taxon>Sphingomonadales</taxon>
        <taxon>Sphingomonadaceae</taxon>
        <taxon>Sphingomonas</taxon>
    </lineage>
</organism>
<evidence type="ECO:0000256" key="2">
    <source>
        <dbReference type="PIRSR" id="PIRSR011396-2"/>
    </source>
</evidence>
<dbReference type="RefSeq" id="WP_119533683.1">
    <property type="nucleotide sequence ID" value="NZ_QXTF01000004.1"/>
</dbReference>
<name>A0A418PY96_9SPHN</name>
<keyword evidence="2" id="KW-0547">Nucleotide-binding</keyword>
<dbReference type="Proteomes" id="UP000285023">
    <property type="component" value="Unassembled WGS sequence"/>
</dbReference>
<evidence type="ECO:0000313" key="4">
    <source>
        <dbReference type="Proteomes" id="UP000285023"/>
    </source>
</evidence>
<dbReference type="InterPro" id="IPR036188">
    <property type="entry name" value="FAD/NAD-bd_sf"/>
</dbReference>
<dbReference type="InterPro" id="IPR033856">
    <property type="entry name" value="Trp_halogen"/>
</dbReference>
<dbReference type="PIRSF" id="PIRSF011396">
    <property type="entry name" value="Trp_halogenase"/>
    <property type="match status" value="1"/>
</dbReference>
<evidence type="ECO:0000256" key="1">
    <source>
        <dbReference type="PIRSR" id="PIRSR011396-1"/>
    </source>
</evidence>
<feature type="active site" evidence="1">
    <location>
        <position position="84"/>
    </location>
</feature>
<keyword evidence="2" id="KW-0274">FAD</keyword>
<dbReference type="Pfam" id="PF04820">
    <property type="entry name" value="Trp_halogenase"/>
    <property type="match status" value="1"/>
</dbReference>
<feature type="binding site" evidence="2">
    <location>
        <position position="339"/>
    </location>
    <ligand>
        <name>FAD</name>
        <dbReference type="ChEBI" id="CHEBI:57692"/>
    </ligand>
</feature>
<dbReference type="AlphaFoldDB" id="A0A418PY96"/>
<feature type="binding site" evidence="2">
    <location>
        <position position="348"/>
    </location>
    <ligand>
        <name>L-tryptophan</name>
        <dbReference type="ChEBI" id="CHEBI:57912"/>
    </ligand>
</feature>
<dbReference type="GO" id="GO:0004497">
    <property type="term" value="F:monooxygenase activity"/>
    <property type="evidence" value="ECO:0007669"/>
    <property type="project" value="InterPro"/>
</dbReference>
<sequence length="516" mass="56932">MSVDVFPQHLVILGGGSAGWMAAAYLDRTFNLPGRRRLPIIVVESPAIGRVGVGEATIPTLLRFAQFLGIDEATLMKRTFATFKHGVRFLDWNGPGTDYFHPFEALDASSNFNPGPSWLARRAAGVAAPFDLESGIQRRVALAGRAPKRMTDPDYAGLMPYAYHLDAEEFGDLLADVARDRGVSHVSGRVAEVEKSETGDVQALVLDDGRRIDGDFFIDCSGFASVLLEKAMGVPFESFSDYLLCDRAVAMPKPYADGEQARPYTTAIAMDHGWSWRIGLQHREGTGYVYSSKFCDQEDAERALRIATGAGEEVAARHLKMRVGMPSETWRGNVVALGLAGGFIEPLESTGLHMVELGLEYLVRYFPLSGVNPAARSRFNHLMRSRYQELRDFVVAHYCLTKRADTPFWQAVRDPAQIPTGVAEKTELWSDRHPAAEDNEYSRLLFAHSNWAAVLYGMEAVGELAMANSARWCPNPGAHLPELNAAADRLINGLPEQSIWLEGLKTIPVRDQSWAA</sequence>
<dbReference type="PANTHER" id="PTHR43747">
    <property type="entry name" value="FAD-BINDING PROTEIN"/>
    <property type="match status" value="1"/>
</dbReference>
<dbReference type="SUPFAM" id="SSF51905">
    <property type="entry name" value="FAD/NAD(P)-binding domain"/>
    <property type="match status" value="1"/>
</dbReference>
<reference evidence="3 4" key="1">
    <citation type="submission" date="2018-09" db="EMBL/GenBank/DDBJ databases">
        <title>Sphingomonas sp. DAC4.</title>
        <authorList>
            <person name="Seo T."/>
        </authorList>
    </citation>
    <scope>NUCLEOTIDE SEQUENCE [LARGE SCALE GENOMIC DNA]</scope>
    <source>
        <strain evidence="3 4">DAC4</strain>
    </source>
</reference>
<feature type="binding site" evidence="2">
    <location>
        <begin position="15"/>
        <end position="18"/>
    </location>
    <ligand>
        <name>FAD</name>
        <dbReference type="ChEBI" id="CHEBI:57692"/>
    </ligand>
</feature>
<dbReference type="InterPro" id="IPR006905">
    <property type="entry name" value="Flavin_halogenase"/>
</dbReference>
<dbReference type="Gene3D" id="3.50.50.60">
    <property type="entry name" value="FAD/NAD(P)-binding domain"/>
    <property type="match status" value="1"/>
</dbReference>
<comment type="caution">
    <text evidence="3">The sequence shown here is derived from an EMBL/GenBank/DDBJ whole genome shotgun (WGS) entry which is preliminary data.</text>
</comment>